<keyword evidence="3" id="KW-0949">S-adenosyl-L-methionine</keyword>
<keyword evidence="5" id="KW-1185">Reference proteome</keyword>
<dbReference type="GO" id="GO:0008757">
    <property type="term" value="F:S-adenosylmethionine-dependent methyltransferase activity"/>
    <property type="evidence" value="ECO:0007669"/>
    <property type="project" value="TreeGrafter"/>
</dbReference>
<sequence length="208" mass="21713">MSEKEVNWKYADDIVVEPESIAVARQHSLELGIDPVSPAVGAQLALLAATAKATSIIEIGTGAGVSGLWMLRGAPKATLTSIDSEPDHHLAARAAFAEAGYGMGRIRLIAGRALDVLPRMNEESYDLVLLDADPENAIEYLEHGLRLVRRGGLVLVAGALAGGDVANPAKRGAVATGLRTLLDEVSDSSAVFSALSPAGDGLLQLVRR</sequence>
<dbReference type="PANTHER" id="PTHR10509:SF85">
    <property type="entry name" value="O-METHYLTRANSFERASE RV1220C-RELATED"/>
    <property type="match status" value="1"/>
</dbReference>
<name>A0A2V1HMC5_9MICO</name>
<dbReference type="AlphaFoldDB" id="A0A2V1HMC5"/>
<evidence type="ECO:0000313" key="5">
    <source>
        <dbReference type="Proteomes" id="UP000244893"/>
    </source>
</evidence>
<evidence type="ECO:0000256" key="1">
    <source>
        <dbReference type="ARBA" id="ARBA00022603"/>
    </source>
</evidence>
<gene>
    <name evidence="4" type="ORF">DDQ50_08235</name>
</gene>
<dbReference type="InterPro" id="IPR002935">
    <property type="entry name" value="SAM_O-MeTrfase"/>
</dbReference>
<evidence type="ECO:0000256" key="3">
    <source>
        <dbReference type="ARBA" id="ARBA00022691"/>
    </source>
</evidence>
<keyword evidence="2 4" id="KW-0808">Transferase</keyword>
<dbReference type="Pfam" id="PF01596">
    <property type="entry name" value="Methyltransf_3"/>
    <property type="match status" value="1"/>
</dbReference>
<protein>
    <submittedName>
        <fullName evidence="4">Methyltransferase</fullName>
    </submittedName>
</protein>
<dbReference type="PROSITE" id="PS51682">
    <property type="entry name" value="SAM_OMT_I"/>
    <property type="match status" value="1"/>
</dbReference>
<dbReference type="SUPFAM" id="SSF53335">
    <property type="entry name" value="S-adenosyl-L-methionine-dependent methyltransferases"/>
    <property type="match status" value="1"/>
</dbReference>
<reference evidence="4 5" key="1">
    <citation type="submission" date="2018-05" db="EMBL/GenBank/DDBJ databases">
        <title>Amnibacterium sp. M8JJ-5, whole genome shotgun sequence.</title>
        <authorList>
            <person name="Tuo L."/>
        </authorList>
    </citation>
    <scope>NUCLEOTIDE SEQUENCE [LARGE SCALE GENOMIC DNA]</scope>
    <source>
        <strain evidence="4 5">M8JJ-5</strain>
    </source>
</reference>
<dbReference type="PANTHER" id="PTHR10509">
    <property type="entry name" value="O-METHYLTRANSFERASE-RELATED"/>
    <property type="match status" value="1"/>
</dbReference>
<dbReference type="CDD" id="cd02440">
    <property type="entry name" value="AdoMet_MTases"/>
    <property type="match status" value="1"/>
</dbReference>
<evidence type="ECO:0000313" key="4">
    <source>
        <dbReference type="EMBL" id="PVZ93773.1"/>
    </source>
</evidence>
<dbReference type="GO" id="GO:0032259">
    <property type="term" value="P:methylation"/>
    <property type="evidence" value="ECO:0007669"/>
    <property type="project" value="UniProtKB-KW"/>
</dbReference>
<dbReference type="OrthoDB" id="4774874at2"/>
<dbReference type="EMBL" id="QEOP01000002">
    <property type="protein sequence ID" value="PVZ93773.1"/>
    <property type="molecule type" value="Genomic_DNA"/>
</dbReference>
<comment type="caution">
    <text evidence="4">The sequence shown here is derived from an EMBL/GenBank/DDBJ whole genome shotgun (WGS) entry which is preliminary data.</text>
</comment>
<accession>A0A2V1HMC5</accession>
<dbReference type="RefSeq" id="WP_116756287.1">
    <property type="nucleotide sequence ID" value="NZ_JBHUEX010000001.1"/>
</dbReference>
<dbReference type="GO" id="GO:0008171">
    <property type="term" value="F:O-methyltransferase activity"/>
    <property type="evidence" value="ECO:0007669"/>
    <property type="project" value="InterPro"/>
</dbReference>
<keyword evidence="1 4" id="KW-0489">Methyltransferase</keyword>
<proteinExistence type="predicted"/>
<dbReference type="InterPro" id="IPR050362">
    <property type="entry name" value="Cation-dep_OMT"/>
</dbReference>
<dbReference type="Gene3D" id="3.40.50.150">
    <property type="entry name" value="Vaccinia Virus protein VP39"/>
    <property type="match status" value="1"/>
</dbReference>
<dbReference type="InterPro" id="IPR029063">
    <property type="entry name" value="SAM-dependent_MTases_sf"/>
</dbReference>
<organism evidence="4 5">
    <name type="scientific">Amnibacterium flavum</name>
    <dbReference type="NCBI Taxonomy" id="2173173"/>
    <lineage>
        <taxon>Bacteria</taxon>
        <taxon>Bacillati</taxon>
        <taxon>Actinomycetota</taxon>
        <taxon>Actinomycetes</taxon>
        <taxon>Micrococcales</taxon>
        <taxon>Microbacteriaceae</taxon>
        <taxon>Amnibacterium</taxon>
    </lineage>
</organism>
<evidence type="ECO:0000256" key="2">
    <source>
        <dbReference type="ARBA" id="ARBA00022679"/>
    </source>
</evidence>
<dbReference type="Proteomes" id="UP000244893">
    <property type="component" value="Unassembled WGS sequence"/>
</dbReference>